<dbReference type="EMBL" id="PFCB01000013">
    <property type="protein sequence ID" value="PIR74639.1"/>
    <property type="molecule type" value="Genomic_DNA"/>
</dbReference>
<evidence type="ECO:0000313" key="3">
    <source>
        <dbReference type="Proteomes" id="UP000230154"/>
    </source>
</evidence>
<protein>
    <submittedName>
        <fullName evidence="2">Uncharacterized protein</fullName>
    </submittedName>
</protein>
<keyword evidence="1" id="KW-0472">Membrane</keyword>
<dbReference type="AlphaFoldDB" id="A0A2H0TR72"/>
<organism evidence="2 3">
    <name type="scientific">Candidatus Magasanikbacteria bacterium CG10_big_fil_rev_8_21_14_0_10_47_10</name>
    <dbReference type="NCBI Taxonomy" id="1974652"/>
    <lineage>
        <taxon>Bacteria</taxon>
        <taxon>Candidatus Magasanikiibacteriota</taxon>
    </lineage>
</organism>
<proteinExistence type="predicted"/>
<evidence type="ECO:0000313" key="2">
    <source>
        <dbReference type="EMBL" id="PIR74639.1"/>
    </source>
</evidence>
<keyword evidence="1" id="KW-0812">Transmembrane</keyword>
<dbReference type="Proteomes" id="UP000230154">
    <property type="component" value="Unassembled WGS sequence"/>
</dbReference>
<sequence length="78" mass="8867">MNKRWHFRSADDRSPMLIRRAKRLKSNPDFIERAGACLEQWLDSNPSLLRFIETAFIVVGIAAALCLICLGVAMCMVQ</sequence>
<keyword evidence="1" id="KW-1133">Transmembrane helix</keyword>
<evidence type="ECO:0000256" key="1">
    <source>
        <dbReference type="SAM" id="Phobius"/>
    </source>
</evidence>
<reference evidence="3" key="1">
    <citation type="submission" date="2017-09" db="EMBL/GenBank/DDBJ databases">
        <title>Depth-based differentiation of microbial function through sediment-hosted aquifers and enrichment of novel symbionts in the deep terrestrial subsurface.</title>
        <authorList>
            <person name="Probst A.J."/>
            <person name="Ladd B."/>
            <person name="Jarett J.K."/>
            <person name="Geller-Mcgrath D.E."/>
            <person name="Sieber C.M.K."/>
            <person name="Emerson J.B."/>
            <person name="Anantharaman K."/>
            <person name="Thomas B.C."/>
            <person name="Malmstrom R."/>
            <person name="Stieglmeier M."/>
            <person name="Klingl A."/>
            <person name="Woyke T."/>
            <person name="Ryan C.M."/>
            <person name="Banfield J.F."/>
        </authorList>
    </citation>
    <scope>NUCLEOTIDE SEQUENCE [LARGE SCALE GENOMIC DNA]</scope>
</reference>
<comment type="caution">
    <text evidence="2">The sequence shown here is derived from an EMBL/GenBank/DDBJ whole genome shotgun (WGS) entry which is preliminary data.</text>
</comment>
<name>A0A2H0TR72_9BACT</name>
<feature type="transmembrane region" description="Helical" evidence="1">
    <location>
        <begin position="55"/>
        <end position="77"/>
    </location>
</feature>
<gene>
    <name evidence="2" type="ORF">COU35_01440</name>
</gene>
<accession>A0A2H0TR72</accession>